<reference evidence="10 11" key="1">
    <citation type="submission" date="2016-03" db="EMBL/GenBank/DDBJ databases">
        <title>Mechanisms controlling the formation of the plant cell surface in tip-growing cells are functionally conserved among land plants.</title>
        <authorList>
            <person name="Honkanen S."/>
            <person name="Jones V.A."/>
            <person name="Morieri G."/>
            <person name="Champion C."/>
            <person name="Hetherington A.J."/>
            <person name="Kelly S."/>
            <person name="Saint-Marcoux D."/>
            <person name="Proust H."/>
            <person name="Prescott H."/>
            <person name="Dolan L."/>
        </authorList>
    </citation>
    <scope>NUCLEOTIDE SEQUENCE [LARGE SCALE GENOMIC DNA]</scope>
    <source>
        <strain evidence="11">cv. Tak-1 and cv. Tak-2</strain>
        <tissue evidence="10">Whole gametophyte</tissue>
    </source>
</reference>
<name>A0A176W4P3_MARPO</name>
<dbReference type="EMBL" id="LVLJ01001899">
    <property type="protein sequence ID" value="OAE27435.1"/>
    <property type="molecule type" value="Genomic_DNA"/>
</dbReference>
<evidence type="ECO:0000256" key="7">
    <source>
        <dbReference type="SAM" id="Phobius"/>
    </source>
</evidence>
<accession>A0A176W4P3</accession>
<evidence type="ECO:0000256" key="5">
    <source>
        <dbReference type="ARBA" id="ARBA00023136"/>
    </source>
</evidence>
<evidence type="ECO:0000313" key="11">
    <source>
        <dbReference type="Proteomes" id="UP000077202"/>
    </source>
</evidence>
<dbReference type="PANTHER" id="PTHR43731:SF30">
    <property type="entry name" value="RHOMBOID-LIKE PROTEIN 9, CHLOROPLASTIC"/>
    <property type="match status" value="1"/>
</dbReference>
<keyword evidence="5 7" id="KW-0472">Membrane</keyword>
<reference evidence="9" key="2">
    <citation type="journal article" date="2019" name="Curr. Biol.">
        <title>Chromatin organization in early land plants reveals an ancestral association between H3K27me3, transposons, and constitutive heterochromatin.</title>
        <authorList>
            <person name="Montgomery S.A."/>
            <person name="Tanizawa Y."/>
            <person name="Galik B."/>
            <person name="Wang N."/>
            <person name="Ito T."/>
            <person name="Mochizuki T."/>
            <person name="Akimcheva S."/>
            <person name="Bowman J."/>
            <person name="Cognat V."/>
            <person name="Drouard L."/>
            <person name="Ekker H."/>
            <person name="Houng S."/>
            <person name="Kohchi T."/>
            <person name="Lin S."/>
            <person name="Liu L.D."/>
            <person name="Nakamura Y."/>
            <person name="Valeeva L.R."/>
            <person name="Shakirov E.V."/>
            <person name="Shippen D.E."/>
            <person name="Wei W."/>
            <person name="Yagura M."/>
            <person name="Yamaoka S."/>
            <person name="Yamato K.T."/>
            <person name="Liu C."/>
            <person name="Berger F."/>
        </authorList>
    </citation>
    <scope>NUCLEOTIDE SEQUENCE [LARGE SCALE GENOMIC DNA]</scope>
    <source>
        <strain evidence="9">Tak-1</strain>
    </source>
</reference>
<feature type="transmembrane region" description="Helical" evidence="7">
    <location>
        <begin position="423"/>
        <end position="444"/>
    </location>
</feature>
<dbReference type="Pfam" id="PF01694">
    <property type="entry name" value="Rhomboid"/>
    <property type="match status" value="1"/>
</dbReference>
<dbReference type="EMBL" id="AP019866">
    <property type="protein sequence ID" value="BBM99873.1"/>
    <property type="molecule type" value="Genomic_DNA"/>
</dbReference>
<dbReference type="PANTHER" id="PTHR43731">
    <property type="entry name" value="RHOMBOID PROTEASE"/>
    <property type="match status" value="1"/>
</dbReference>
<proteinExistence type="inferred from homology"/>
<comment type="similarity">
    <text evidence="2">Belongs to the peptidase S54 family.</text>
</comment>
<dbReference type="Gene3D" id="1.20.1540.10">
    <property type="entry name" value="Rhomboid-like"/>
    <property type="match status" value="1"/>
</dbReference>
<keyword evidence="3 7" id="KW-0812">Transmembrane</keyword>
<evidence type="ECO:0000259" key="8">
    <source>
        <dbReference type="Pfam" id="PF01694"/>
    </source>
</evidence>
<comment type="subcellular location">
    <subcellularLocation>
        <location evidence="1">Membrane</location>
        <topology evidence="1">Multi-pass membrane protein</topology>
    </subcellularLocation>
</comment>
<organism evidence="10 11">
    <name type="scientific">Marchantia polymorpha subsp. ruderalis</name>
    <dbReference type="NCBI Taxonomy" id="1480154"/>
    <lineage>
        <taxon>Eukaryota</taxon>
        <taxon>Viridiplantae</taxon>
        <taxon>Streptophyta</taxon>
        <taxon>Embryophyta</taxon>
        <taxon>Marchantiophyta</taxon>
        <taxon>Marchantiopsida</taxon>
        <taxon>Marchantiidae</taxon>
        <taxon>Marchantiales</taxon>
        <taxon>Marchantiaceae</taxon>
        <taxon>Marchantia</taxon>
    </lineage>
</organism>
<feature type="transmembrane region" description="Helical" evidence="7">
    <location>
        <begin position="397"/>
        <end position="417"/>
    </location>
</feature>
<dbReference type="InterPro" id="IPR050925">
    <property type="entry name" value="Rhomboid_protease_S54"/>
</dbReference>
<feature type="compositionally biased region" description="Low complexity" evidence="6">
    <location>
        <begin position="116"/>
        <end position="125"/>
    </location>
</feature>
<feature type="region of interest" description="Disordered" evidence="6">
    <location>
        <begin position="112"/>
        <end position="136"/>
    </location>
</feature>
<reference evidence="12" key="3">
    <citation type="journal article" date="2020" name="Curr. Biol.">
        <title>Chromatin organization in early land plants reveals an ancestral association between H3K27me3, transposons, and constitutive heterochromatin.</title>
        <authorList>
            <person name="Montgomery S.A."/>
            <person name="Tanizawa Y."/>
            <person name="Galik B."/>
            <person name="Wang N."/>
            <person name="Ito T."/>
            <person name="Mochizuki T."/>
            <person name="Akimcheva S."/>
            <person name="Bowman J.L."/>
            <person name="Cognat V."/>
            <person name="Marechal-Drouard L."/>
            <person name="Ekker H."/>
            <person name="Hong S.F."/>
            <person name="Kohchi T."/>
            <person name="Lin S.S."/>
            <person name="Liu L.D."/>
            <person name="Nakamura Y."/>
            <person name="Valeeva L.R."/>
            <person name="Shakirov E.V."/>
            <person name="Shippen D.E."/>
            <person name="Wei W.L."/>
            <person name="Yagura M."/>
            <person name="Yamaoka S."/>
            <person name="Yamato K.T."/>
            <person name="Liu C."/>
            <person name="Berger F."/>
        </authorList>
    </citation>
    <scope>NUCLEOTIDE SEQUENCE [LARGE SCALE GENOMIC DNA]</scope>
    <source>
        <strain evidence="12">Tak-1</strain>
    </source>
</reference>
<dbReference type="AlphaFoldDB" id="A0A176W4P3"/>
<evidence type="ECO:0000256" key="4">
    <source>
        <dbReference type="ARBA" id="ARBA00022989"/>
    </source>
</evidence>
<feature type="domain" description="Peptidase S54 rhomboid" evidence="8">
    <location>
        <begin position="359"/>
        <end position="496"/>
    </location>
</feature>
<dbReference type="Proteomes" id="UP001162541">
    <property type="component" value="Chromosome 1"/>
</dbReference>
<protein>
    <recommendedName>
        <fullName evidence="8">Peptidase S54 rhomboid domain-containing protein</fullName>
    </recommendedName>
</protein>
<evidence type="ECO:0000256" key="2">
    <source>
        <dbReference type="ARBA" id="ARBA00009045"/>
    </source>
</evidence>
<dbReference type="InterPro" id="IPR022764">
    <property type="entry name" value="Peptidase_S54_rhomboid_dom"/>
</dbReference>
<dbReference type="GO" id="GO:0004252">
    <property type="term" value="F:serine-type endopeptidase activity"/>
    <property type="evidence" value="ECO:0007669"/>
    <property type="project" value="InterPro"/>
</dbReference>
<evidence type="ECO:0000256" key="1">
    <source>
        <dbReference type="ARBA" id="ARBA00004141"/>
    </source>
</evidence>
<evidence type="ECO:0000313" key="9">
    <source>
        <dbReference type="EMBL" id="BBM99873.1"/>
    </source>
</evidence>
<dbReference type="GO" id="GO:0016020">
    <property type="term" value="C:membrane"/>
    <property type="evidence" value="ECO:0007669"/>
    <property type="project" value="UniProtKB-SubCell"/>
</dbReference>
<evidence type="ECO:0000313" key="12">
    <source>
        <dbReference type="Proteomes" id="UP001162541"/>
    </source>
</evidence>
<keyword evidence="11" id="KW-1185">Reference proteome</keyword>
<keyword evidence="4 7" id="KW-1133">Transmembrane helix</keyword>
<feature type="transmembrane region" description="Helical" evidence="7">
    <location>
        <begin position="361"/>
        <end position="385"/>
    </location>
</feature>
<dbReference type="InterPro" id="IPR035952">
    <property type="entry name" value="Rhomboid-like_sf"/>
</dbReference>
<evidence type="ECO:0000313" key="10">
    <source>
        <dbReference type="EMBL" id="OAE27435.1"/>
    </source>
</evidence>
<gene>
    <name evidence="10" type="ORF">AXG93_3911s1170</name>
    <name evidence="9" type="ORF">Mp_1g24540</name>
</gene>
<evidence type="ECO:0000256" key="3">
    <source>
        <dbReference type="ARBA" id="ARBA00022692"/>
    </source>
</evidence>
<feature type="transmembrane region" description="Helical" evidence="7">
    <location>
        <begin position="532"/>
        <end position="551"/>
    </location>
</feature>
<dbReference type="Proteomes" id="UP000077202">
    <property type="component" value="Unassembled WGS sequence"/>
</dbReference>
<evidence type="ECO:0000256" key="6">
    <source>
        <dbReference type="SAM" id="MobiDB-lite"/>
    </source>
</evidence>
<sequence>MRGVQILQSPCSFQAYRPCPFGGVNVEASRTNFSNFAENVAGSRAVNADLSLGACQFRANIKPYSSLNCFGFQQYRLRQSNATRNFQLGFRKYNLIREEKKSFLTIRCDSSDHESASTTTSSNAEEQQKIVSPDSTVSDAVEQGLAIKNGLSALDAYFNKLKGSSTGGIELSNSPVSTSSSVSAVSVLAPPEVAQRVSDGGATSSGKDAQGLKALDAYFEKLNPKKPDPVIDEVKTELEKPEKPEDLTEEELFLKTLLEAKEEYDKYKASARSSDVKFKGDLKVEATTRVDEDGNELDLSDWELDEEQVTSSDLINVLVAINIAVYLFGLASPHEAFGITDSSLPFVYGAKVNDLIVAGQWWRLITPMFLHASLLHVGLGSWALLSFGPAVESAYGTLGFAMIYFLGGIFGDLMSFYHTTEWTVGGTGPIYALVGTWLVYLLKNRETIGKEIADDMIRKVIILSALNVALWNSLPVDDWTHLGAILVGILFGLLASPTMQLNLSLKELDPDSKEEMGEAFLWFNDGLSPARLTLVFVMFLGIFYCLYQVGITGSPDFYLLQDRDIFS</sequence>
<dbReference type="SUPFAM" id="SSF144091">
    <property type="entry name" value="Rhomboid-like"/>
    <property type="match status" value="1"/>
</dbReference>
<feature type="transmembrane region" description="Helical" evidence="7">
    <location>
        <begin position="479"/>
        <end position="496"/>
    </location>
</feature>